<dbReference type="OrthoDB" id="1495855at2"/>
<keyword evidence="2" id="KW-1185">Reference proteome</keyword>
<dbReference type="SUPFAM" id="SSF46689">
    <property type="entry name" value="Homeodomain-like"/>
    <property type="match status" value="1"/>
</dbReference>
<protein>
    <recommendedName>
        <fullName evidence="3">Transposase</fullName>
    </recommendedName>
</protein>
<dbReference type="InterPro" id="IPR009057">
    <property type="entry name" value="Homeodomain-like_sf"/>
</dbReference>
<accession>A0A4S4NDZ4</accession>
<dbReference type="AlphaFoldDB" id="A0A4S4NDZ4"/>
<evidence type="ECO:0000313" key="2">
    <source>
        <dbReference type="Proteomes" id="UP000308528"/>
    </source>
</evidence>
<name>A0A4S4NDZ4_9BACT</name>
<evidence type="ECO:0000313" key="1">
    <source>
        <dbReference type="EMBL" id="THH36291.1"/>
    </source>
</evidence>
<dbReference type="PANTHER" id="PTHR33609">
    <property type="entry name" value="LOW CALCIUM RESPONSE LOCUS PROTEIN S"/>
    <property type="match status" value="1"/>
</dbReference>
<dbReference type="Pfam" id="PF01527">
    <property type="entry name" value="HTH_Tnp_1"/>
    <property type="match status" value="1"/>
</dbReference>
<dbReference type="GO" id="GO:0006313">
    <property type="term" value="P:DNA transposition"/>
    <property type="evidence" value="ECO:0007669"/>
    <property type="project" value="InterPro"/>
</dbReference>
<dbReference type="InterPro" id="IPR052546">
    <property type="entry name" value="Transposase_8_domain"/>
</dbReference>
<organism evidence="1 2">
    <name type="scientific">Neolewinella litorea</name>
    <dbReference type="NCBI Taxonomy" id="2562452"/>
    <lineage>
        <taxon>Bacteria</taxon>
        <taxon>Pseudomonadati</taxon>
        <taxon>Bacteroidota</taxon>
        <taxon>Saprospiria</taxon>
        <taxon>Saprospirales</taxon>
        <taxon>Lewinellaceae</taxon>
        <taxon>Neolewinella</taxon>
    </lineage>
</organism>
<dbReference type="GO" id="GO:0004803">
    <property type="term" value="F:transposase activity"/>
    <property type="evidence" value="ECO:0007669"/>
    <property type="project" value="InterPro"/>
</dbReference>
<dbReference type="EMBL" id="SRSF01000010">
    <property type="protein sequence ID" value="THH36291.1"/>
    <property type="molecule type" value="Genomic_DNA"/>
</dbReference>
<reference evidence="1 2" key="1">
    <citation type="submission" date="2019-04" db="EMBL/GenBank/DDBJ databases">
        <title>Lewinella litorea sp. nov., isolated from a marine sand.</title>
        <authorList>
            <person name="Yoon J.-H."/>
        </authorList>
    </citation>
    <scope>NUCLEOTIDE SEQUENCE [LARGE SCALE GENOMIC DNA]</scope>
    <source>
        <strain evidence="1 2">HSMS-39</strain>
    </source>
</reference>
<proteinExistence type="predicted"/>
<dbReference type="Gene3D" id="1.10.10.60">
    <property type="entry name" value="Homeodomain-like"/>
    <property type="match status" value="1"/>
</dbReference>
<dbReference type="GO" id="GO:0003677">
    <property type="term" value="F:DNA binding"/>
    <property type="evidence" value="ECO:0007669"/>
    <property type="project" value="InterPro"/>
</dbReference>
<comment type="caution">
    <text evidence="1">The sequence shown here is derived from an EMBL/GenBank/DDBJ whole genome shotgun (WGS) entry which is preliminary data.</text>
</comment>
<dbReference type="Proteomes" id="UP000308528">
    <property type="component" value="Unassembled WGS sequence"/>
</dbReference>
<evidence type="ECO:0008006" key="3">
    <source>
        <dbReference type="Google" id="ProtNLM"/>
    </source>
</evidence>
<dbReference type="PANTHER" id="PTHR33609:SF1">
    <property type="entry name" value="TRANSPOSASE"/>
    <property type="match status" value="1"/>
</dbReference>
<sequence length="54" mass="6194">MRKSKFTPTQRLEILAQADAGTPVADLCRQHQISAATFYKWKKGKRPSNRVFLC</sequence>
<dbReference type="InterPro" id="IPR002514">
    <property type="entry name" value="Transposase_8"/>
</dbReference>
<gene>
    <name evidence="1" type="ORF">E4021_15385</name>
</gene>